<keyword evidence="1" id="KW-0812">Transmembrane</keyword>
<name>A0A066RLG0_9GAMM</name>
<feature type="transmembrane region" description="Helical" evidence="1">
    <location>
        <begin position="31"/>
        <end position="51"/>
    </location>
</feature>
<evidence type="ECO:0000313" key="2">
    <source>
        <dbReference type="EMBL" id="KDM89976.1"/>
    </source>
</evidence>
<evidence type="ECO:0000256" key="1">
    <source>
        <dbReference type="SAM" id="Phobius"/>
    </source>
</evidence>
<sequence>MYFSKNEVIQHRLSKSPRISYVYATEIIRRINIFLSSVALSLIIAATYVFLTEVHLEREAYFVKSTGEFRLIDYSKEVREKAIKIFYEK</sequence>
<keyword evidence="3" id="KW-1185">Reference proteome</keyword>
<keyword evidence="1" id="KW-1133">Transmembrane helix</keyword>
<accession>A0A066RLG0</accession>
<keyword evidence="1" id="KW-0472">Membrane</keyword>
<comment type="caution">
    <text evidence="2">The sequence shown here is derived from an EMBL/GenBank/DDBJ whole genome shotgun (WGS) entry which is preliminary data.</text>
</comment>
<dbReference type="STRING" id="1654360.EA58_19725"/>
<reference evidence="2 3" key="1">
    <citation type="submission" date="2014-04" db="EMBL/GenBank/DDBJ databases">
        <title>Draft genome sequence of Photobacterium halotolerans S2753: a solonamide, ngercheumicin and holomycin producer.</title>
        <authorList>
            <person name="Machado H.R."/>
            <person name="Gram L."/>
        </authorList>
    </citation>
    <scope>NUCLEOTIDE SEQUENCE [LARGE SCALE GENOMIC DNA]</scope>
    <source>
        <strain evidence="2 3">S2753</strain>
    </source>
</reference>
<dbReference type="Proteomes" id="UP000027192">
    <property type="component" value="Unassembled WGS sequence"/>
</dbReference>
<protein>
    <submittedName>
        <fullName evidence="2">Uncharacterized protein</fullName>
    </submittedName>
</protein>
<organism evidence="2 3">
    <name type="scientific">Photobacterium galatheae</name>
    <dbReference type="NCBI Taxonomy" id="1654360"/>
    <lineage>
        <taxon>Bacteria</taxon>
        <taxon>Pseudomonadati</taxon>
        <taxon>Pseudomonadota</taxon>
        <taxon>Gammaproteobacteria</taxon>
        <taxon>Vibrionales</taxon>
        <taxon>Vibrionaceae</taxon>
        <taxon>Photobacterium</taxon>
    </lineage>
</organism>
<dbReference type="EMBL" id="JMIB01000039">
    <property type="protein sequence ID" value="KDM89976.1"/>
    <property type="molecule type" value="Genomic_DNA"/>
</dbReference>
<gene>
    <name evidence="2" type="ORF">EA58_19725</name>
</gene>
<dbReference type="AlphaFoldDB" id="A0A066RLG0"/>
<evidence type="ECO:0000313" key="3">
    <source>
        <dbReference type="Proteomes" id="UP000027192"/>
    </source>
</evidence>
<proteinExistence type="predicted"/>